<protein>
    <submittedName>
        <fullName evidence="1">Uncharacterized protein</fullName>
    </submittedName>
</protein>
<name>A0A4C1UJV3_EUMVA</name>
<evidence type="ECO:0000313" key="2">
    <source>
        <dbReference type="Proteomes" id="UP000299102"/>
    </source>
</evidence>
<organism evidence="1 2">
    <name type="scientific">Eumeta variegata</name>
    <name type="common">Bagworm moth</name>
    <name type="synonym">Eumeta japonica</name>
    <dbReference type="NCBI Taxonomy" id="151549"/>
    <lineage>
        <taxon>Eukaryota</taxon>
        <taxon>Metazoa</taxon>
        <taxon>Ecdysozoa</taxon>
        <taxon>Arthropoda</taxon>
        <taxon>Hexapoda</taxon>
        <taxon>Insecta</taxon>
        <taxon>Pterygota</taxon>
        <taxon>Neoptera</taxon>
        <taxon>Endopterygota</taxon>
        <taxon>Lepidoptera</taxon>
        <taxon>Glossata</taxon>
        <taxon>Ditrysia</taxon>
        <taxon>Tineoidea</taxon>
        <taxon>Psychidae</taxon>
        <taxon>Oiketicinae</taxon>
        <taxon>Eumeta</taxon>
    </lineage>
</organism>
<proteinExistence type="predicted"/>
<gene>
    <name evidence="1" type="ORF">EVAR_74936_1</name>
</gene>
<accession>A0A4C1UJV3</accession>
<dbReference type="Proteomes" id="UP000299102">
    <property type="component" value="Unassembled WGS sequence"/>
</dbReference>
<reference evidence="1 2" key="1">
    <citation type="journal article" date="2019" name="Commun. Biol.">
        <title>The bagworm genome reveals a unique fibroin gene that provides high tensile strength.</title>
        <authorList>
            <person name="Kono N."/>
            <person name="Nakamura H."/>
            <person name="Ohtoshi R."/>
            <person name="Tomita M."/>
            <person name="Numata K."/>
            <person name="Arakawa K."/>
        </authorList>
    </citation>
    <scope>NUCLEOTIDE SEQUENCE [LARGE SCALE GENOMIC DNA]</scope>
</reference>
<evidence type="ECO:0000313" key="1">
    <source>
        <dbReference type="EMBL" id="GBP26174.1"/>
    </source>
</evidence>
<dbReference type="AlphaFoldDB" id="A0A4C1UJV3"/>
<comment type="caution">
    <text evidence="1">The sequence shown here is derived from an EMBL/GenBank/DDBJ whole genome shotgun (WGS) entry which is preliminary data.</text>
</comment>
<keyword evidence="2" id="KW-1185">Reference proteome</keyword>
<dbReference type="EMBL" id="BGZK01000177">
    <property type="protein sequence ID" value="GBP26174.1"/>
    <property type="molecule type" value="Genomic_DNA"/>
</dbReference>
<sequence length="90" mass="9700">MTEAPLAGRKSSGDQSRVLCVKIGVVPAEKARRPTASGHLKPDVPLPLSAFGLKRNIKGIEHRCLNAATKAIDEREANSAQLHHRGQRKG</sequence>